<keyword evidence="8" id="KW-1185">Reference proteome</keyword>
<organism evidence="7 8">
    <name type="scientific">Euplotes crassus</name>
    <dbReference type="NCBI Taxonomy" id="5936"/>
    <lineage>
        <taxon>Eukaryota</taxon>
        <taxon>Sar</taxon>
        <taxon>Alveolata</taxon>
        <taxon>Ciliophora</taxon>
        <taxon>Intramacronucleata</taxon>
        <taxon>Spirotrichea</taxon>
        <taxon>Hypotrichia</taxon>
        <taxon>Euplotida</taxon>
        <taxon>Euplotidae</taxon>
        <taxon>Moneuplotes</taxon>
    </lineage>
</organism>
<keyword evidence="4 5" id="KW-0472">Membrane</keyword>
<gene>
    <name evidence="7" type="ORF">ECRASSUSDP1_LOCUS20919</name>
</gene>
<keyword evidence="3 5" id="KW-1133">Transmembrane helix</keyword>
<feature type="transmembrane region" description="Helical" evidence="5">
    <location>
        <begin position="734"/>
        <end position="753"/>
    </location>
</feature>
<feature type="transmembrane region" description="Helical" evidence="5">
    <location>
        <begin position="691"/>
        <end position="713"/>
    </location>
</feature>
<feature type="transmembrane region" description="Helical" evidence="5">
    <location>
        <begin position="765"/>
        <end position="784"/>
    </location>
</feature>
<sequence length="888" mass="104337">MSESSEELSGSSSEEEQYEFQIDGKLKLKDLDKEIISNNLLIKELLLDNNAKREQKKNMEKWALVENTMALEQQEDKEENYLKNKIRHNNEIKEERKYKRAKENEETKFDRNEENDEMEVEEWQDIVKDRLIELERCVSGQRIDEVKSNYDLRAEMAKNRMLHLKAEYCTIIDAVCVKLITQEVSFELYWKYQNESSLVTTDLKGCVVTYRVKRSTSFKDIYDAACSHWDLNKRKYLLTDEYFNDLSIYNESVSNFFRGYQPMNSRNEAIVYIVEDDRKTKESKSVLKESGINRRRGLNNDPATMKKITKTLKGLKVDKMTLRSDPKKLSNNFWMLIFFIVLFSLSIASFTIHYPIKSAYWFSNINEQFFNKPYTYPDVHPNGTAYTATSQFMKIDTLEAINIYMKYFFKLKFLSADSSDSPSFLNNKKILYGPYRIHTRNVKISECVDGVDISRYNGTHNGVDYNLNCLSGSINKENLTSSEAGTFRTAGQSKLNFDISGEYSLFDGDGYTWDIYPTKMNQSTFDTEYDTLVDAGFIGEQTVGLIISFTIYSKDLNKWAYNYAFLEKNLQGVIYTHFPNSIVFEPHRFDTIEEVIFFFIDIIKVIVIFIVCCYVIGWEFYLWKFKKNRRTLIVFIRTTMMQLLAIILTIIYCVFHFAPGKNGKKLLDIAAEEDMKTYEDLWHAAQFYKNALRFEAVIIILIALVIMRFFRIVPTFHFFYQVLKDSLRIYAPKALLITLLLICYAIIAAQIWHVTYYGFKDVSNSILYILLIFELSTGDGNYDLYEQLIFPYEKGFGLLLIIMTVVTILYVTMTTAVVVKSFDRHLEFLKQTKEEEKPPHYMIKWFKAAKLDKIFFVHKCKKKRQNQYALDSKDEANLEMIRTINNRN</sequence>
<dbReference type="InterPro" id="IPR051223">
    <property type="entry name" value="Polycystin"/>
</dbReference>
<dbReference type="AlphaFoldDB" id="A0AAD1XV70"/>
<dbReference type="Proteomes" id="UP001295684">
    <property type="component" value="Unassembled WGS sequence"/>
</dbReference>
<feature type="domain" description="Polycystin cation channel PKD1/PKD2" evidence="6">
    <location>
        <begin position="605"/>
        <end position="822"/>
    </location>
</feature>
<feature type="transmembrane region" description="Helical" evidence="5">
    <location>
        <begin position="595"/>
        <end position="622"/>
    </location>
</feature>
<evidence type="ECO:0000256" key="1">
    <source>
        <dbReference type="ARBA" id="ARBA00004141"/>
    </source>
</evidence>
<evidence type="ECO:0000313" key="8">
    <source>
        <dbReference type="Proteomes" id="UP001295684"/>
    </source>
</evidence>
<accession>A0AAD1XV70</accession>
<dbReference type="Pfam" id="PF08016">
    <property type="entry name" value="PKD_channel"/>
    <property type="match status" value="1"/>
</dbReference>
<evidence type="ECO:0000259" key="6">
    <source>
        <dbReference type="Pfam" id="PF08016"/>
    </source>
</evidence>
<protein>
    <recommendedName>
        <fullName evidence="6">Polycystin cation channel PKD1/PKD2 domain-containing protein</fullName>
    </recommendedName>
</protein>
<evidence type="ECO:0000256" key="2">
    <source>
        <dbReference type="ARBA" id="ARBA00022692"/>
    </source>
</evidence>
<dbReference type="InterPro" id="IPR013122">
    <property type="entry name" value="PKD1_2_channel"/>
</dbReference>
<dbReference type="EMBL" id="CAMPGE010021358">
    <property type="protein sequence ID" value="CAI2379509.1"/>
    <property type="molecule type" value="Genomic_DNA"/>
</dbReference>
<comment type="caution">
    <text evidence="7">The sequence shown here is derived from an EMBL/GenBank/DDBJ whole genome shotgun (WGS) entry which is preliminary data.</text>
</comment>
<feature type="transmembrane region" description="Helical" evidence="5">
    <location>
        <begin position="333"/>
        <end position="356"/>
    </location>
</feature>
<comment type="subcellular location">
    <subcellularLocation>
        <location evidence="1">Membrane</location>
        <topology evidence="1">Multi-pass membrane protein</topology>
    </subcellularLocation>
</comment>
<dbReference type="PANTHER" id="PTHR10877:SF183">
    <property type="entry name" value="AT14535P-RELATED"/>
    <property type="match status" value="1"/>
</dbReference>
<evidence type="ECO:0000256" key="3">
    <source>
        <dbReference type="ARBA" id="ARBA00022989"/>
    </source>
</evidence>
<dbReference type="PANTHER" id="PTHR10877">
    <property type="entry name" value="POLYCYSTIN FAMILY MEMBER"/>
    <property type="match status" value="1"/>
</dbReference>
<feature type="transmembrane region" description="Helical" evidence="5">
    <location>
        <begin position="796"/>
        <end position="819"/>
    </location>
</feature>
<name>A0AAD1XV70_EUPCR</name>
<dbReference type="GO" id="GO:0016020">
    <property type="term" value="C:membrane"/>
    <property type="evidence" value="ECO:0007669"/>
    <property type="project" value="UniProtKB-SubCell"/>
</dbReference>
<evidence type="ECO:0000313" key="7">
    <source>
        <dbReference type="EMBL" id="CAI2379509.1"/>
    </source>
</evidence>
<proteinExistence type="predicted"/>
<evidence type="ECO:0000256" key="4">
    <source>
        <dbReference type="ARBA" id="ARBA00023136"/>
    </source>
</evidence>
<reference evidence="7" key="1">
    <citation type="submission" date="2023-07" db="EMBL/GenBank/DDBJ databases">
        <authorList>
            <consortium name="AG Swart"/>
            <person name="Singh M."/>
            <person name="Singh A."/>
            <person name="Seah K."/>
            <person name="Emmerich C."/>
        </authorList>
    </citation>
    <scope>NUCLEOTIDE SEQUENCE</scope>
    <source>
        <strain evidence="7">DP1</strain>
    </source>
</reference>
<evidence type="ECO:0000256" key="5">
    <source>
        <dbReference type="SAM" id="Phobius"/>
    </source>
</evidence>
<keyword evidence="2 5" id="KW-0812">Transmembrane</keyword>
<feature type="transmembrane region" description="Helical" evidence="5">
    <location>
        <begin position="634"/>
        <end position="658"/>
    </location>
</feature>